<accession>A0A1S2VJB9</accession>
<reference evidence="1 2" key="1">
    <citation type="submission" date="2016-10" db="EMBL/GenBank/DDBJ databases">
        <title>Arsenicibacter rosenii gen. nov., sp. nov., an efficient arsenic-methylating bacterium isolated from an arsenic-contaminated paddy soil.</title>
        <authorList>
            <person name="Huang K."/>
        </authorList>
    </citation>
    <scope>NUCLEOTIDE SEQUENCE [LARGE SCALE GENOMIC DNA]</scope>
    <source>
        <strain evidence="1 2">SM-1</strain>
    </source>
</reference>
<name>A0A1S2VJB9_9BACT</name>
<keyword evidence="2" id="KW-1185">Reference proteome</keyword>
<dbReference type="RefSeq" id="WP_071503303.1">
    <property type="nucleotide sequence ID" value="NZ_MORL01000005.1"/>
</dbReference>
<evidence type="ECO:0000313" key="1">
    <source>
        <dbReference type="EMBL" id="OIN58852.1"/>
    </source>
</evidence>
<dbReference type="EMBL" id="MORL01000005">
    <property type="protein sequence ID" value="OIN58852.1"/>
    <property type="molecule type" value="Genomic_DNA"/>
</dbReference>
<dbReference type="OrthoDB" id="1491176at2"/>
<evidence type="ECO:0000313" key="2">
    <source>
        <dbReference type="Proteomes" id="UP000181790"/>
    </source>
</evidence>
<dbReference type="AlphaFoldDB" id="A0A1S2VJB9"/>
<dbReference type="Proteomes" id="UP000181790">
    <property type="component" value="Unassembled WGS sequence"/>
</dbReference>
<organism evidence="1 2">
    <name type="scientific">Arsenicibacter rosenii</name>
    <dbReference type="NCBI Taxonomy" id="1750698"/>
    <lineage>
        <taxon>Bacteria</taxon>
        <taxon>Pseudomonadati</taxon>
        <taxon>Bacteroidota</taxon>
        <taxon>Cytophagia</taxon>
        <taxon>Cytophagales</taxon>
        <taxon>Spirosomataceae</taxon>
        <taxon>Arsenicibacter</taxon>
    </lineage>
</organism>
<proteinExistence type="predicted"/>
<sequence>MKKILLSIFLICYTILYASGQSYDFQSQRFQNIGPVKNGSRVVFKVENINTFRYKVNIEGANVIYVTSVPVVLQQLFGLEESTEKAAKTTEGVAEATGAKEDMASLANSLAGVAPAAGLKREMDVLVSLCKTFIDKASAVNKIILRRNELIMVSKQKWQTHTDLLSAMPGPAFSISSMHNSIQEFWNTYQTAETQYEIALEEAKATPSEADDKRIAMALERFEEGYHKINDDENLLKMAKDVAVLQNTLINPANFMVSSAPIQATGDFLTFKVTIEPVETNALLPYEAKQVAEVEIPVKSGLKIDFSVGPAFSFGRRANSESYTLTAVESNTSLNTLRDATTQNKVVPGLAAMMHMCSRIGKNLAVGGMFGVGTNFTTDNIKVSYYVGISAVLGKAQKLIFSGGASLLWVDKLKDYYKAGDSYDRSLSTADFVEKVYRFSPFLSISYNLAKKEPGN</sequence>
<comment type="caution">
    <text evidence="1">The sequence shown here is derived from an EMBL/GenBank/DDBJ whole genome shotgun (WGS) entry which is preliminary data.</text>
</comment>
<gene>
    <name evidence="1" type="ORF">BLX24_11510</name>
</gene>
<protein>
    <submittedName>
        <fullName evidence="1">Uncharacterized protein</fullName>
    </submittedName>
</protein>